<accession>A0AA91JPE7</accession>
<reference evidence="1 2" key="1">
    <citation type="submission" date="2014-12" db="EMBL/GenBank/DDBJ databases">
        <title>Draft genome sequences of 29 type strains of Enterococci.</title>
        <authorList>
            <person name="Zhong Z."/>
            <person name="Sun Z."/>
            <person name="Liu W."/>
            <person name="Zhang W."/>
            <person name="Zhang H."/>
        </authorList>
    </citation>
    <scope>NUCLEOTIDE SEQUENCE [LARGE SCALE GENOMIC DNA]</scope>
    <source>
        <strain evidence="1 2">DSM 22801</strain>
    </source>
</reference>
<sequence length="57" mass="6773">MTKERGVTFDYCLREGPSTTRNAIQLLHVLNYPEKVVEQAKKEADYFDEHRTWQTVE</sequence>
<protein>
    <submittedName>
        <fullName evidence="1">Uncharacterized protein</fullName>
    </submittedName>
</protein>
<evidence type="ECO:0000313" key="2">
    <source>
        <dbReference type="Proteomes" id="UP000183039"/>
    </source>
</evidence>
<dbReference type="EMBL" id="JXLC01000010">
    <property type="protein sequence ID" value="OJG91869.1"/>
    <property type="molecule type" value="Genomic_DNA"/>
</dbReference>
<name>A0AA91JPE7_9ENTE</name>
<comment type="caution">
    <text evidence="1">The sequence shown here is derived from an EMBL/GenBank/DDBJ whole genome shotgun (WGS) entry which is preliminary data.</text>
</comment>
<dbReference type="AlphaFoldDB" id="A0AA91JPE7"/>
<dbReference type="Proteomes" id="UP000183039">
    <property type="component" value="Unassembled WGS sequence"/>
</dbReference>
<proteinExistence type="predicted"/>
<organism evidence="1 2">
    <name type="scientific">Enterococcus silesiacus</name>
    <dbReference type="NCBI Taxonomy" id="332949"/>
    <lineage>
        <taxon>Bacteria</taxon>
        <taxon>Bacillati</taxon>
        <taxon>Bacillota</taxon>
        <taxon>Bacilli</taxon>
        <taxon>Lactobacillales</taxon>
        <taxon>Enterococcaceae</taxon>
        <taxon>Enterococcus</taxon>
    </lineage>
</organism>
<dbReference type="Gene3D" id="3.40.50.300">
    <property type="entry name" value="P-loop containing nucleotide triphosphate hydrolases"/>
    <property type="match status" value="1"/>
</dbReference>
<evidence type="ECO:0000313" key="1">
    <source>
        <dbReference type="EMBL" id="OJG91869.1"/>
    </source>
</evidence>
<dbReference type="InterPro" id="IPR027417">
    <property type="entry name" value="P-loop_NTPase"/>
</dbReference>
<gene>
    <name evidence="1" type="ORF">RV15_GL000309</name>
</gene>